<evidence type="ECO:0000256" key="1">
    <source>
        <dbReference type="SAM" id="MobiDB-lite"/>
    </source>
</evidence>
<organism evidence="2 3">
    <name type="scientific">Bradyrhizobium jicamae</name>
    <dbReference type="NCBI Taxonomy" id="280332"/>
    <lineage>
        <taxon>Bacteria</taxon>
        <taxon>Pseudomonadati</taxon>
        <taxon>Pseudomonadota</taxon>
        <taxon>Alphaproteobacteria</taxon>
        <taxon>Hyphomicrobiales</taxon>
        <taxon>Nitrobacteraceae</taxon>
        <taxon>Bradyrhizobium</taxon>
    </lineage>
</organism>
<reference evidence="3" key="1">
    <citation type="journal article" date="2021" name="ISME J.">
        <title>Evolutionary origin and ecological implication of a unique nif island in free-living Bradyrhizobium lineages.</title>
        <authorList>
            <person name="Tao J."/>
        </authorList>
    </citation>
    <scope>NUCLEOTIDE SEQUENCE [LARGE SCALE GENOMIC DNA]</scope>
    <source>
        <strain evidence="3">SZCCT0434</strain>
    </source>
</reference>
<keyword evidence="3" id="KW-1185">Reference proteome</keyword>
<feature type="region of interest" description="Disordered" evidence="1">
    <location>
        <begin position="54"/>
        <end position="78"/>
    </location>
</feature>
<dbReference type="Proteomes" id="UP001315278">
    <property type="component" value="Unassembled WGS sequence"/>
</dbReference>
<gene>
    <name evidence="2" type="ORF">JQ615_39340</name>
</gene>
<sequence>MNSIIHDDIQRVIDLADLLAILMAQPDAETAMDGMHKVAQIISEHAISVKEQLEAEARRAPRRPTLAVEQPPQETEAS</sequence>
<dbReference type="EMBL" id="JAFCJH010000081">
    <property type="protein sequence ID" value="MBR0801419.1"/>
    <property type="molecule type" value="Genomic_DNA"/>
</dbReference>
<dbReference type="RefSeq" id="WP_212495453.1">
    <property type="nucleotide sequence ID" value="NZ_JAFCJH010000081.1"/>
</dbReference>
<proteinExistence type="predicted"/>
<evidence type="ECO:0000313" key="3">
    <source>
        <dbReference type="Proteomes" id="UP001315278"/>
    </source>
</evidence>
<comment type="caution">
    <text evidence="2">The sequence shown here is derived from an EMBL/GenBank/DDBJ whole genome shotgun (WGS) entry which is preliminary data.</text>
</comment>
<protein>
    <submittedName>
        <fullName evidence="2">Uncharacterized protein</fullName>
    </submittedName>
</protein>
<name>A0ABS5FX77_9BRAD</name>
<accession>A0ABS5FX77</accession>
<evidence type="ECO:0000313" key="2">
    <source>
        <dbReference type="EMBL" id="MBR0801419.1"/>
    </source>
</evidence>